<dbReference type="AlphaFoldDB" id="A0A1Y1T517"/>
<dbReference type="Gene3D" id="3.40.970.30">
    <property type="entry name" value="yp_829618.1 like domains"/>
    <property type="match status" value="1"/>
</dbReference>
<keyword evidence="3" id="KW-1185">Reference proteome</keyword>
<comment type="caution">
    <text evidence="2">The sequence shown here is derived from an EMBL/GenBank/DDBJ whole genome shotgun (WGS) entry which is preliminary data.</text>
</comment>
<reference evidence="2 3" key="1">
    <citation type="submission" date="2013-04" db="EMBL/GenBank/DDBJ databases">
        <title>Zunongwangia sp. 22II14-10F7 Genome Sequencing.</title>
        <authorList>
            <person name="Lai Q."/>
            <person name="Shao Z."/>
        </authorList>
    </citation>
    <scope>NUCLEOTIDE SEQUENCE [LARGE SCALE GENOMIC DNA]</scope>
    <source>
        <strain evidence="2 3">22II14-10F7</strain>
    </source>
</reference>
<proteinExistence type="predicted"/>
<evidence type="ECO:0000313" key="2">
    <source>
        <dbReference type="EMBL" id="ORL46136.1"/>
    </source>
</evidence>
<name>A0A1Y1T517_9FLAO</name>
<accession>A0A1Y1T517</accession>
<evidence type="ECO:0000259" key="1">
    <source>
        <dbReference type="Pfam" id="PF25056"/>
    </source>
</evidence>
<feature type="domain" description="DUF7793" evidence="1">
    <location>
        <begin position="24"/>
        <end position="135"/>
    </location>
</feature>
<organism evidence="2 3">
    <name type="scientific">Zunongwangia atlantica 22II14-10F7</name>
    <dbReference type="NCBI Taxonomy" id="1185767"/>
    <lineage>
        <taxon>Bacteria</taxon>
        <taxon>Pseudomonadati</taxon>
        <taxon>Bacteroidota</taxon>
        <taxon>Flavobacteriia</taxon>
        <taxon>Flavobacteriales</taxon>
        <taxon>Flavobacteriaceae</taxon>
        <taxon>Zunongwangia</taxon>
    </lineage>
</organism>
<dbReference type="OrthoDB" id="957652at2"/>
<dbReference type="Proteomes" id="UP000192746">
    <property type="component" value="Unassembled WGS sequence"/>
</dbReference>
<dbReference type="RefSeq" id="WP_084840816.1">
    <property type="nucleotide sequence ID" value="NZ_ARYN01000005.1"/>
</dbReference>
<evidence type="ECO:0000313" key="3">
    <source>
        <dbReference type="Proteomes" id="UP000192746"/>
    </source>
</evidence>
<dbReference type="Pfam" id="PF25056">
    <property type="entry name" value="DUF7793"/>
    <property type="match status" value="1"/>
</dbReference>
<gene>
    <name evidence="2" type="ORF">IIF7_06181</name>
</gene>
<dbReference type="STRING" id="1185767.IIF7_06181"/>
<dbReference type="EMBL" id="ARYN01000005">
    <property type="protein sequence ID" value="ORL46136.1"/>
    <property type="molecule type" value="Genomic_DNA"/>
</dbReference>
<dbReference type="InterPro" id="IPR056695">
    <property type="entry name" value="DUF7793"/>
</dbReference>
<sequence length="136" mass="15634">MKIFPIFRIEIGIQMFKGEDYAHFWVEEGILNFIYKPNIILDINEARAVVKARLRLQQGKVYPILCDIRQLKTSSKAAREYLAVDGCLNALAVAFVIEESYFGTMMSAFREISKPNVPIETFTTTSEALNFLKQFE</sequence>
<protein>
    <recommendedName>
        <fullName evidence="1">DUF7793 domain-containing protein</fullName>
    </recommendedName>
</protein>
<dbReference type="Gene3D" id="3.40.1680.10">
    <property type="entry name" value="yp_829618.1 domain like"/>
    <property type="match status" value="1"/>
</dbReference>